<feature type="transmembrane region" description="Helical" evidence="12">
    <location>
        <begin position="422"/>
        <end position="443"/>
    </location>
</feature>
<evidence type="ECO:0000256" key="3">
    <source>
        <dbReference type="ARBA" id="ARBA00022448"/>
    </source>
</evidence>
<dbReference type="GO" id="GO:0006814">
    <property type="term" value="P:sodium ion transport"/>
    <property type="evidence" value="ECO:0007669"/>
    <property type="project" value="UniProtKB-KW"/>
</dbReference>
<evidence type="ECO:0000256" key="9">
    <source>
        <dbReference type="ARBA" id="ARBA00023136"/>
    </source>
</evidence>
<keyword evidence="3" id="KW-0813">Transport</keyword>
<feature type="transmembrane region" description="Helical" evidence="12">
    <location>
        <begin position="66"/>
        <end position="88"/>
    </location>
</feature>
<keyword evidence="10" id="KW-0739">Sodium transport</keyword>
<keyword evidence="6 12" id="KW-1133">Transmembrane helix</keyword>
<comment type="similarity">
    <text evidence="2 11">Belongs to the sodium:solute symporter (SSF) (TC 2.A.21) family.</text>
</comment>
<evidence type="ECO:0000256" key="7">
    <source>
        <dbReference type="ARBA" id="ARBA00023053"/>
    </source>
</evidence>
<evidence type="ECO:0000256" key="4">
    <source>
        <dbReference type="ARBA" id="ARBA00022475"/>
    </source>
</evidence>
<feature type="transmembrane region" description="Helical" evidence="12">
    <location>
        <begin position="389"/>
        <end position="410"/>
    </location>
</feature>
<dbReference type="NCBIfam" id="TIGR00813">
    <property type="entry name" value="sss"/>
    <property type="match status" value="1"/>
</dbReference>
<feature type="transmembrane region" description="Helical" evidence="12">
    <location>
        <begin position="109"/>
        <end position="131"/>
    </location>
</feature>
<dbReference type="InterPro" id="IPR051163">
    <property type="entry name" value="Sodium:Solute_Symporter_SSF"/>
</dbReference>
<evidence type="ECO:0000256" key="11">
    <source>
        <dbReference type="RuleBase" id="RU362091"/>
    </source>
</evidence>
<dbReference type="PANTHER" id="PTHR42985">
    <property type="entry name" value="SODIUM-COUPLED MONOCARBOXYLATE TRANSPORTER"/>
    <property type="match status" value="1"/>
</dbReference>
<organism evidence="13 14">
    <name type="scientific">Popillia japonica</name>
    <name type="common">Japanese beetle</name>
    <dbReference type="NCBI Taxonomy" id="7064"/>
    <lineage>
        <taxon>Eukaryota</taxon>
        <taxon>Metazoa</taxon>
        <taxon>Ecdysozoa</taxon>
        <taxon>Arthropoda</taxon>
        <taxon>Hexapoda</taxon>
        <taxon>Insecta</taxon>
        <taxon>Pterygota</taxon>
        <taxon>Neoptera</taxon>
        <taxon>Endopterygota</taxon>
        <taxon>Coleoptera</taxon>
        <taxon>Polyphaga</taxon>
        <taxon>Scarabaeiformia</taxon>
        <taxon>Scarabaeidae</taxon>
        <taxon>Rutelinae</taxon>
        <taxon>Popillia</taxon>
    </lineage>
</organism>
<keyword evidence="4" id="KW-1003">Cell membrane</keyword>
<evidence type="ECO:0000256" key="1">
    <source>
        <dbReference type="ARBA" id="ARBA00004651"/>
    </source>
</evidence>
<evidence type="ECO:0000256" key="2">
    <source>
        <dbReference type="ARBA" id="ARBA00006434"/>
    </source>
</evidence>
<evidence type="ECO:0000256" key="12">
    <source>
        <dbReference type="SAM" id="Phobius"/>
    </source>
</evidence>
<dbReference type="AlphaFoldDB" id="A0AAW1IFL1"/>
<evidence type="ECO:0000313" key="13">
    <source>
        <dbReference type="EMBL" id="KAK9688422.1"/>
    </source>
</evidence>
<feature type="transmembrane region" description="Helical" evidence="12">
    <location>
        <begin position="259"/>
        <end position="284"/>
    </location>
</feature>
<comment type="caution">
    <text evidence="13">The sequence shown here is derived from an EMBL/GenBank/DDBJ whole genome shotgun (WGS) entry which is preliminary data.</text>
</comment>
<feature type="transmembrane region" description="Helical" evidence="12">
    <location>
        <begin position="220"/>
        <end position="238"/>
    </location>
</feature>
<keyword evidence="7" id="KW-0915">Sodium</keyword>
<evidence type="ECO:0000256" key="6">
    <source>
        <dbReference type="ARBA" id="ARBA00022989"/>
    </source>
</evidence>
<feature type="transmembrane region" description="Helical" evidence="12">
    <location>
        <begin position="363"/>
        <end position="383"/>
    </location>
</feature>
<dbReference type="EMBL" id="JASPKY010000591">
    <property type="protein sequence ID" value="KAK9688422.1"/>
    <property type="molecule type" value="Genomic_DNA"/>
</dbReference>
<keyword evidence="5 12" id="KW-0812">Transmembrane</keyword>
<keyword evidence="9 12" id="KW-0472">Membrane</keyword>
<dbReference type="Gene3D" id="1.20.1730.10">
    <property type="entry name" value="Sodium/glucose cotransporter"/>
    <property type="match status" value="1"/>
</dbReference>
<dbReference type="InterPro" id="IPR001734">
    <property type="entry name" value="Na/solute_symporter"/>
</dbReference>
<dbReference type="GO" id="GO:0015293">
    <property type="term" value="F:symporter activity"/>
    <property type="evidence" value="ECO:0007669"/>
    <property type="project" value="TreeGrafter"/>
</dbReference>
<keyword evidence="14" id="KW-1185">Reference proteome</keyword>
<proteinExistence type="inferred from homology"/>
<name>A0AAW1IFL1_POPJA</name>
<evidence type="ECO:0000256" key="10">
    <source>
        <dbReference type="ARBA" id="ARBA00023201"/>
    </source>
</evidence>
<dbReference type="PROSITE" id="PS50283">
    <property type="entry name" value="NA_SOLUT_SYMP_3"/>
    <property type="match status" value="1"/>
</dbReference>
<keyword evidence="8" id="KW-0406">Ion transport</keyword>
<dbReference type="CDD" id="cd11492">
    <property type="entry name" value="SLC5sbd_NIS-SMVT"/>
    <property type="match status" value="1"/>
</dbReference>
<dbReference type="PANTHER" id="PTHR42985:SF21">
    <property type="entry name" value="SODIUM-DEPENDENT MULTIVITAMIN TRANSPORTER-LIKE PROTEIN"/>
    <property type="match status" value="1"/>
</dbReference>
<feature type="transmembrane region" description="Helical" evidence="12">
    <location>
        <begin position="143"/>
        <end position="162"/>
    </location>
</feature>
<evidence type="ECO:0000256" key="5">
    <source>
        <dbReference type="ARBA" id="ARBA00022692"/>
    </source>
</evidence>
<evidence type="ECO:0000256" key="8">
    <source>
        <dbReference type="ARBA" id="ARBA00023065"/>
    </source>
</evidence>
<comment type="subcellular location">
    <subcellularLocation>
        <location evidence="1">Cell membrane</location>
        <topology evidence="1">Multi-pass membrane protein</topology>
    </subcellularLocation>
</comment>
<feature type="transmembrane region" description="Helical" evidence="12">
    <location>
        <begin position="174"/>
        <end position="198"/>
    </location>
</feature>
<protein>
    <submittedName>
        <fullName evidence="13">Sodium:solute symporter family</fullName>
    </submittedName>
</protein>
<gene>
    <name evidence="13" type="ORF">QE152_g35332</name>
</gene>
<accession>A0AAW1IFL1</accession>
<dbReference type="InterPro" id="IPR038377">
    <property type="entry name" value="Na/Glc_symporter_sf"/>
</dbReference>
<feature type="transmembrane region" description="Helical" evidence="12">
    <location>
        <begin position="34"/>
        <end position="54"/>
    </location>
</feature>
<evidence type="ECO:0000313" key="14">
    <source>
        <dbReference type="Proteomes" id="UP001458880"/>
    </source>
</evidence>
<feature type="transmembrane region" description="Helical" evidence="12">
    <location>
        <begin position="490"/>
        <end position="510"/>
    </location>
</feature>
<sequence>MLGSSVIIGIYFGCFGQKQNSANQYLLGGKQMKVVPVAISLIASHVSGVTVLSIPADIYKYGSNYAMIFFGIPITCLIAAVITMPVFHKLQITSTYEYLQLRFDTKTRLIASFLYNIAMILYLPIVIYGPALALSQVTPMNLHLINFITCATCIFYTTIGGLKTVVWTDTLQFGAMLGAILAILYLGVSAVGGLGTVFERSFLGGRLNIDFDVDPTKRDTFWAVTIGWTINWIPHFAINQGAVQKCLALPTVRDVKRTILVFCIGTVFCKGASILTGLIIYANYYDCDPFTLKRVHKNDQLLPFYIMDVASKIPGLPGLFIAGVFCAGLSTLSAQMNSLSGTVYQDFVARFVPKNITQLQVSYILKAIVIIIGVVSTTLVLVVQHLGGILPLTIAFSGVTSGPLLGLFTLGMIFPWANSKGAFIGSICSLIFVAFMMVGSRLYQTSGVLKYTPLPTSVEGCAANLTNYANSIPITDGVEDIFLLFRISHYYYSLIGTLVVLIIALPISWLTGNQTHVDEELITPWMRWAIPNKDNKYPPTYREVAMDELENLNIAPVVIVVVLGKRIFSRKKVVIILTTSSVSYRALVPTTYA</sequence>
<dbReference type="Pfam" id="PF00474">
    <property type="entry name" value="SSF"/>
    <property type="match status" value="1"/>
</dbReference>
<dbReference type="GO" id="GO:0005886">
    <property type="term" value="C:plasma membrane"/>
    <property type="evidence" value="ECO:0007669"/>
    <property type="project" value="UniProtKB-SubCell"/>
</dbReference>
<reference evidence="13 14" key="1">
    <citation type="journal article" date="2024" name="BMC Genomics">
        <title>De novo assembly and annotation of Popillia japonica's genome with initial clues to its potential as an invasive pest.</title>
        <authorList>
            <person name="Cucini C."/>
            <person name="Boschi S."/>
            <person name="Funari R."/>
            <person name="Cardaioli E."/>
            <person name="Iannotti N."/>
            <person name="Marturano G."/>
            <person name="Paoli F."/>
            <person name="Bruttini M."/>
            <person name="Carapelli A."/>
            <person name="Frati F."/>
            <person name="Nardi F."/>
        </authorList>
    </citation>
    <scope>NUCLEOTIDE SEQUENCE [LARGE SCALE GENOMIC DNA]</scope>
    <source>
        <strain evidence="13">DMR45628</strain>
    </source>
</reference>
<dbReference type="Proteomes" id="UP001458880">
    <property type="component" value="Unassembled WGS sequence"/>
</dbReference>